<accession>A0A1I0TXL2</accession>
<evidence type="ECO:0000313" key="1">
    <source>
        <dbReference type="EMBL" id="SFA56524.1"/>
    </source>
</evidence>
<gene>
    <name evidence="1" type="ORF">SAMN04488511_11625</name>
</gene>
<dbReference type="Proteomes" id="UP000198836">
    <property type="component" value="Unassembled WGS sequence"/>
</dbReference>
<sequence>MNFPLNICCASKESSTFFLLRDLVTRSKRLSPSSLASLSEITNAIPECGKNGLREGIYFQKKKEKRKLKE</sequence>
<protein>
    <submittedName>
        <fullName evidence="1">Uncharacterized protein</fullName>
    </submittedName>
</protein>
<dbReference type="AlphaFoldDB" id="A0A1I0TXL2"/>
<reference evidence="2" key="1">
    <citation type="submission" date="2016-10" db="EMBL/GenBank/DDBJ databases">
        <authorList>
            <person name="Varghese N."/>
            <person name="Submissions S."/>
        </authorList>
    </citation>
    <scope>NUCLEOTIDE SEQUENCE [LARGE SCALE GENOMIC DNA]</scope>
    <source>
        <strain evidence="2">DSM 18130</strain>
    </source>
</reference>
<evidence type="ECO:0000313" key="2">
    <source>
        <dbReference type="Proteomes" id="UP000198836"/>
    </source>
</evidence>
<dbReference type="STRING" id="332999.SAMN04488511_11625"/>
<organism evidence="1 2">
    <name type="scientific">Pedobacter suwonensis</name>
    <dbReference type="NCBI Taxonomy" id="332999"/>
    <lineage>
        <taxon>Bacteria</taxon>
        <taxon>Pseudomonadati</taxon>
        <taxon>Bacteroidota</taxon>
        <taxon>Sphingobacteriia</taxon>
        <taxon>Sphingobacteriales</taxon>
        <taxon>Sphingobacteriaceae</taxon>
        <taxon>Pedobacter</taxon>
    </lineage>
</organism>
<keyword evidence="2" id="KW-1185">Reference proteome</keyword>
<proteinExistence type="predicted"/>
<dbReference type="EMBL" id="FOJM01000016">
    <property type="protein sequence ID" value="SFA56524.1"/>
    <property type="molecule type" value="Genomic_DNA"/>
</dbReference>
<name>A0A1I0TXL2_9SPHI</name>